<dbReference type="AlphaFoldDB" id="A0A1G6WBR7"/>
<evidence type="ECO:0000313" key="1">
    <source>
        <dbReference type="EMBL" id="SDD62677.1"/>
    </source>
</evidence>
<dbReference type="Proteomes" id="UP000199344">
    <property type="component" value="Unassembled WGS sequence"/>
</dbReference>
<dbReference type="EMBL" id="FNAH01000002">
    <property type="protein sequence ID" value="SDD62677.1"/>
    <property type="molecule type" value="Genomic_DNA"/>
</dbReference>
<name>A0A1G6WBR7_9RHOB</name>
<dbReference type="OrthoDB" id="8724542at2"/>
<protein>
    <recommendedName>
        <fullName evidence="3">Peptidase inhibitor I78 family protein</fullName>
    </recommendedName>
</protein>
<evidence type="ECO:0000313" key="2">
    <source>
        <dbReference type="Proteomes" id="UP000199344"/>
    </source>
</evidence>
<gene>
    <name evidence="1" type="ORF">SAMN05421538_10278</name>
</gene>
<reference evidence="1 2" key="1">
    <citation type="submission" date="2016-10" db="EMBL/GenBank/DDBJ databases">
        <authorList>
            <person name="de Groot N.N."/>
        </authorList>
    </citation>
    <scope>NUCLEOTIDE SEQUENCE [LARGE SCALE GENOMIC DNA]</scope>
    <source>
        <strain evidence="1 2">DSM 22220</strain>
    </source>
</reference>
<accession>A0A1G6WBR7</accession>
<evidence type="ECO:0008006" key="3">
    <source>
        <dbReference type="Google" id="ProtNLM"/>
    </source>
</evidence>
<keyword evidence="2" id="KW-1185">Reference proteome</keyword>
<organism evidence="1 2">
    <name type="scientific">Paracoccus isoporae</name>
    <dbReference type="NCBI Taxonomy" id="591205"/>
    <lineage>
        <taxon>Bacteria</taxon>
        <taxon>Pseudomonadati</taxon>
        <taxon>Pseudomonadota</taxon>
        <taxon>Alphaproteobacteria</taxon>
        <taxon>Rhodobacterales</taxon>
        <taxon>Paracoccaceae</taxon>
        <taxon>Paracoccus</taxon>
    </lineage>
</organism>
<dbReference type="RefSeq" id="WP_090521134.1">
    <property type="nucleotide sequence ID" value="NZ_FNAH01000002.1"/>
</dbReference>
<sequence>MAFAPLLVVACTVTPGEDVTATEPEPAADASDPCGAAAYQQYVGQQSPQITLPAGTLYQQYGFRPADNPDGSVNVQTTDLNPSRLNFRFDRTGRLLDVTCG</sequence>
<proteinExistence type="predicted"/>